<keyword evidence="2" id="KW-0238">DNA-binding</keyword>
<organism evidence="7 8">
    <name type="scientific">Noviherbaspirillum suwonense</name>
    <dbReference type="NCBI Taxonomy" id="1224511"/>
    <lineage>
        <taxon>Bacteria</taxon>
        <taxon>Pseudomonadati</taxon>
        <taxon>Pseudomonadota</taxon>
        <taxon>Betaproteobacteria</taxon>
        <taxon>Burkholderiales</taxon>
        <taxon>Oxalobacteraceae</taxon>
        <taxon>Noviherbaspirillum</taxon>
    </lineage>
</organism>
<dbReference type="SUPFAM" id="SSF55781">
    <property type="entry name" value="GAF domain-like"/>
    <property type="match status" value="1"/>
</dbReference>
<dbReference type="InterPro" id="IPR014757">
    <property type="entry name" value="Tscrpt_reg_IclR_C"/>
</dbReference>
<dbReference type="PROSITE" id="PS51078">
    <property type="entry name" value="ICLR_ED"/>
    <property type="match status" value="1"/>
</dbReference>
<dbReference type="Pfam" id="PF09339">
    <property type="entry name" value="HTH_IclR"/>
    <property type="match status" value="1"/>
</dbReference>
<evidence type="ECO:0000256" key="1">
    <source>
        <dbReference type="ARBA" id="ARBA00023015"/>
    </source>
</evidence>
<feature type="compositionally biased region" description="Basic and acidic residues" evidence="4">
    <location>
        <begin position="20"/>
        <end position="30"/>
    </location>
</feature>
<evidence type="ECO:0000256" key="3">
    <source>
        <dbReference type="ARBA" id="ARBA00023163"/>
    </source>
</evidence>
<sequence>MTVKTALRDADAPADPPEEPVDRDAPGAEPVDRDFVTALARGLDVLRCFSRSQAALGAGEVAQMSGLPKSTVTRLIHTLSTLDYLKYSRDNGKYRLGPSMLALNAAPNEQGDARDIARPLMRTLAAETGAQVALAIRDQLSILYLETFRGQSLVTLNLGIGSRIPLATTAGGRACLAGMPASERAGLLERIRNLDEHAWLTIEPGIEAALAEYAATGCCSAMGSWVGQINGIAAPLALGSAAPRMVVSVAGVADLYPAEKMLSEIRPLLLDLVRTVEAQAGRGA</sequence>
<reference evidence="7 8" key="1">
    <citation type="submission" date="2017-05" db="EMBL/GenBank/DDBJ databases">
        <authorList>
            <person name="Varghese N."/>
            <person name="Submissions S."/>
        </authorList>
    </citation>
    <scope>NUCLEOTIDE SEQUENCE [LARGE SCALE GENOMIC DNA]</scope>
    <source>
        <strain evidence="7 8">DSM 26001</strain>
    </source>
</reference>
<dbReference type="Gene3D" id="3.30.450.40">
    <property type="match status" value="1"/>
</dbReference>
<dbReference type="PROSITE" id="PS51077">
    <property type="entry name" value="HTH_ICLR"/>
    <property type="match status" value="1"/>
</dbReference>
<dbReference type="InterPro" id="IPR036388">
    <property type="entry name" value="WH-like_DNA-bd_sf"/>
</dbReference>
<dbReference type="Pfam" id="PF01614">
    <property type="entry name" value="IclR_C"/>
    <property type="match status" value="1"/>
</dbReference>
<feature type="region of interest" description="Disordered" evidence="4">
    <location>
        <begin position="1"/>
        <end position="30"/>
    </location>
</feature>
<dbReference type="Gene3D" id="1.10.10.10">
    <property type="entry name" value="Winged helix-like DNA-binding domain superfamily/Winged helix DNA-binding domain"/>
    <property type="match status" value="1"/>
</dbReference>
<dbReference type="EMBL" id="FXUL01000009">
    <property type="protein sequence ID" value="SMP63427.1"/>
    <property type="molecule type" value="Genomic_DNA"/>
</dbReference>
<feature type="domain" description="HTH iclR-type" evidence="5">
    <location>
        <begin position="36"/>
        <end position="98"/>
    </location>
</feature>
<evidence type="ECO:0000256" key="2">
    <source>
        <dbReference type="ARBA" id="ARBA00023125"/>
    </source>
</evidence>
<keyword evidence="1" id="KW-0805">Transcription regulation</keyword>
<proteinExistence type="predicted"/>
<protein>
    <submittedName>
        <fullName evidence="7">Transcriptional regulator, IclR family</fullName>
    </submittedName>
</protein>
<feature type="compositionally biased region" description="Basic and acidic residues" evidence="4">
    <location>
        <begin position="1"/>
        <end position="11"/>
    </location>
</feature>
<evidence type="ECO:0000313" key="8">
    <source>
        <dbReference type="Proteomes" id="UP001158049"/>
    </source>
</evidence>
<keyword evidence="3" id="KW-0804">Transcription</keyword>
<evidence type="ECO:0000259" key="6">
    <source>
        <dbReference type="PROSITE" id="PS51078"/>
    </source>
</evidence>
<dbReference type="PANTHER" id="PTHR30136:SF33">
    <property type="entry name" value="TRANSCRIPTIONAL REGULATORY PROTEIN"/>
    <property type="match status" value="1"/>
</dbReference>
<dbReference type="PANTHER" id="PTHR30136">
    <property type="entry name" value="HELIX-TURN-HELIX TRANSCRIPTIONAL REGULATOR, ICLR FAMILY"/>
    <property type="match status" value="1"/>
</dbReference>
<dbReference type="InterPro" id="IPR029016">
    <property type="entry name" value="GAF-like_dom_sf"/>
</dbReference>
<evidence type="ECO:0000313" key="7">
    <source>
        <dbReference type="EMBL" id="SMP63427.1"/>
    </source>
</evidence>
<accession>A0ABY1Q9N6</accession>
<dbReference type="InterPro" id="IPR050707">
    <property type="entry name" value="HTH_MetabolicPath_Reg"/>
</dbReference>
<dbReference type="InterPro" id="IPR036390">
    <property type="entry name" value="WH_DNA-bd_sf"/>
</dbReference>
<name>A0ABY1Q9N6_9BURK</name>
<dbReference type="InterPro" id="IPR005471">
    <property type="entry name" value="Tscrpt_reg_IclR_N"/>
</dbReference>
<dbReference type="Proteomes" id="UP001158049">
    <property type="component" value="Unassembled WGS sequence"/>
</dbReference>
<gene>
    <name evidence="7" type="ORF">SAMN06295970_10969</name>
</gene>
<evidence type="ECO:0000259" key="5">
    <source>
        <dbReference type="PROSITE" id="PS51077"/>
    </source>
</evidence>
<comment type="caution">
    <text evidence="7">The sequence shown here is derived from an EMBL/GenBank/DDBJ whole genome shotgun (WGS) entry which is preliminary data.</text>
</comment>
<dbReference type="SMART" id="SM00346">
    <property type="entry name" value="HTH_ICLR"/>
    <property type="match status" value="1"/>
</dbReference>
<dbReference type="SUPFAM" id="SSF46785">
    <property type="entry name" value="Winged helix' DNA-binding domain"/>
    <property type="match status" value="1"/>
</dbReference>
<feature type="domain" description="IclR-ED" evidence="6">
    <location>
        <begin position="99"/>
        <end position="282"/>
    </location>
</feature>
<evidence type="ECO:0000256" key="4">
    <source>
        <dbReference type="SAM" id="MobiDB-lite"/>
    </source>
</evidence>
<keyword evidence="8" id="KW-1185">Reference proteome</keyword>